<dbReference type="PANTHER" id="PTHR36536">
    <property type="entry name" value="UPF0111 PROTEIN HI_1603"/>
    <property type="match status" value="1"/>
</dbReference>
<dbReference type="OrthoDB" id="68479at2157"/>
<sequence length="218" mass="25759">MKKLFKKESKVEKHSKEHVELVYECVHKLNGLMESFYRNDYETLDKQVEEISRLEHSADDVRRQMELEFYNGAFLPFDREDRILLAEQVDNVADMTEETAYGISLSRIKFPEKFEEDFSEFTESICNAAWALKDCIEALDVDLRDAIRKAHAIERMEDVSDKIERRIIRELYESYRNKEFGILRLIELKETTLRLGNIVDRAEDASDRVLILVAKRRG</sequence>
<dbReference type="InterPro" id="IPR002727">
    <property type="entry name" value="DUF47"/>
</dbReference>
<dbReference type="PANTHER" id="PTHR36536:SF3">
    <property type="entry name" value="UPF0111 PROTEIN HI_1603"/>
    <property type="match status" value="1"/>
</dbReference>
<dbReference type="NCBIfam" id="TIGR00153">
    <property type="entry name" value="TIGR00153 family protein"/>
    <property type="match status" value="1"/>
</dbReference>
<evidence type="ECO:0008006" key="4">
    <source>
        <dbReference type="Google" id="ProtNLM"/>
    </source>
</evidence>
<reference evidence="2 3" key="1">
    <citation type="journal article" date="2014" name="Int. J. Syst. Evol. Microbiol.">
        <title>Methanobacterium paludis sp. nov. and a novel strain of Methanobacterium lacus isolated from northern peatlands.</title>
        <authorList>
            <person name="Cadillo-Quiroz H."/>
            <person name="Brauer S.L."/>
            <person name="Goodson N."/>
            <person name="Yavitt J.B."/>
            <person name="Zinder S.H."/>
        </authorList>
    </citation>
    <scope>NUCLEOTIDE SEQUENCE [LARGE SCALE GENOMIC DNA]</scope>
    <source>
        <strain evidence="3">DSM 25820 / JCM 18151 / SWAN1</strain>
    </source>
</reference>
<dbReference type="KEGG" id="mew:MSWAN_1781"/>
<evidence type="ECO:0000313" key="3">
    <source>
        <dbReference type="Proteomes" id="UP000009231"/>
    </source>
</evidence>
<keyword evidence="3" id="KW-1185">Reference proteome</keyword>
<dbReference type="RefSeq" id="WP_013826291.1">
    <property type="nucleotide sequence ID" value="NC_015574.1"/>
</dbReference>
<name>F6D4C9_METPW</name>
<dbReference type="Pfam" id="PF01865">
    <property type="entry name" value="PhoU_div"/>
    <property type="match status" value="1"/>
</dbReference>
<dbReference type="HOGENOM" id="CLU_104916_1_1_2"/>
<proteinExistence type="inferred from homology"/>
<accession>F6D4C9</accession>
<comment type="similarity">
    <text evidence="1">Belongs to the UPF0111 family.</text>
</comment>
<protein>
    <recommendedName>
        <fullName evidence="4">Phosphate transport regulator</fullName>
    </recommendedName>
</protein>
<dbReference type="InterPro" id="IPR018445">
    <property type="entry name" value="Put_Phosphate_transp_reg"/>
</dbReference>
<evidence type="ECO:0000256" key="1">
    <source>
        <dbReference type="ARBA" id="ARBA00008591"/>
    </source>
</evidence>
<dbReference type="GeneID" id="10669291"/>
<dbReference type="EMBL" id="CP002772">
    <property type="protein sequence ID" value="AEG18792.1"/>
    <property type="molecule type" value="Genomic_DNA"/>
</dbReference>
<dbReference type="AlphaFoldDB" id="F6D4C9"/>
<dbReference type="InterPro" id="IPR038078">
    <property type="entry name" value="PhoU-like_sf"/>
</dbReference>
<dbReference type="Proteomes" id="UP000009231">
    <property type="component" value="Chromosome"/>
</dbReference>
<gene>
    <name evidence="2" type="ordered locus">MSWAN_1781</name>
</gene>
<dbReference type="eggNOG" id="arCOG02640">
    <property type="taxonomic scope" value="Archaea"/>
</dbReference>
<evidence type="ECO:0000313" key="2">
    <source>
        <dbReference type="EMBL" id="AEG18792.1"/>
    </source>
</evidence>
<dbReference type="STRING" id="868131.MSWAN_1781"/>
<organism evidence="2 3">
    <name type="scientific">Methanobacterium paludis (strain DSM 25820 / JCM 18151 / SWAN1)</name>
    <dbReference type="NCBI Taxonomy" id="868131"/>
    <lineage>
        <taxon>Archaea</taxon>
        <taxon>Methanobacteriati</taxon>
        <taxon>Methanobacteriota</taxon>
        <taxon>Methanomada group</taxon>
        <taxon>Methanobacteria</taxon>
        <taxon>Methanobacteriales</taxon>
        <taxon>Methanobacteriaceae</taxon>
        <taxon>Methanobacterium</taxon>
    </lineage>
</organism>
<dbReference type="Gene3D" id="1.20.58.220">
    <property type="entry name" value="Phosphate transport system protein phou homolog 2, domain 2"/>
    <property type="match status" value="1"/>
</dbReference>